<dbReference type="EMBL" id="LCTW02000001">
    <property type="protein sequence ID" value="KXX83464.1"/>
    <property type="molecule type" value="Genomic_DNA"/>
</dbReference>
<feature type="transmembrane region" description="Helical" evidence="5">
    <location>
        <begin position="219"/>
        <end position="239"/>
    </location>
</feature>
<dbReference type="PANTHER" id="PTHR31465">
    <property type="entry name" value="PROTEIN RTA1-RELATED"/>
    <property type="match status" value="1"/>
</dbReference>
<dbReference type="STRING" id="100816.A0A150ATW0"/>
<accession>A0A150ATW0</accession>
<dbReference type="InterPro" id="IPR007568">
    <property type="entry name" value="RTA1"/>
</dbReference>
<feature type="transmembrane region" description="Helical" evidence="5">
    <location>
        <begin position="87"/>
        <end position="109"/>
    </location>
</feature>
<dbReference type="VEuPathDB" id="FungiDB:MMYC01_200055"/>
<keyword evidence="3 5" id="KW-1133">Transmembrane helix</keyword>
<sequence>MAGGAPSQPIFSGGSVWMYSPVLALAIIGAVLFGLATIYLSYLTLIRYRTRYFICAVLSGIIETVGFVLRCWSIQNQSQLPPFITSLSLLVLAPLLLAASVYLLVGRLIQAVLPASHHLRFLGGLHARHTTAVFVGLDILAAVVQSAGTVVAASANWHGPRALTGVDILVAGLALQTAAFVAFVVVLARFAYVTRKKDDGHGGVHAVVRHNAPPGWQRLVVAEAVSAVLILIRCIYRLVEFAGGVTGYAFRTEWLFWVFDGFAMLVATGVFCIWHPGAYLGRDGGKAVASGDETEVSLDSAERRK</sequence>
<name>A0A150ATW0_9PEZI</name>
<evidence type="ECO:0000313" key="7">
    <source>
        <dbReference type="Proteomes" id="UP000078237"/>
    </source>
</evidence>
<dbReference type="OrthoDB" id="3358017at2759"/>
<feature type="transmembrane region" description="Helical" evidence="5">
    <location>
        <begin position="168"/>
        <end position="188"/>
    </location>
</feature>
<feature type="transmembrane region" description="Helical" evidence="5">
    <location>
        <begin position="16"/>
        <end position="40"/>
    </location>
</feature>
<dbReference type="AlphaFoldDB" id="A0A150ATW0"/>
<feature type="transmembrane region" description="Helical" evidence="5">
    <location>
        <begin position="52"/>
        <end position="75"/>
    </location>
</feature>
<gene>
    <name evidence="6" type="ORF">MMYC01_200055</name>
</gene>
<evidence type="ECO:0000256" key="1">
    <source>
        <dbReference type="ARBA" id="ARBA00004141"/>
    </source>
</evidence>
<keyword evidence="4 5" id="KW-0472">Membrane</keyword>
<comment type="subcellular location">
    <subcellularLocation>
        <location evidence="1">Membrane</location>
        <topology evidence="1">Multi-pass membrane protein</topology>
    </subcellularLocation>
</comment>
<dbReference type="Pfam" id="PF04479">
    <property type="entry name" value="RTA1"/>
    <property type="match status" value="1"/>
</dbReference>
<comment type="caution">
    <text evidence="6">The sequence shown here is derived from an EMBL/GenBank/DDBJ whole genome shotgun (WGS) entry which is preliminary data.</text>
</comment>
<reference evidence="6 7" key="1">
    <citation type="journal article" date="2016" name="Genome Announc.">
        <title>Genome Sequence of Madurella mycetomatis mm55, Isolated from a Human Mycetoma Case in Sudan.</title>
        <authorList>
            <person name="Smit S."/>
            <person name="Derks M.F."/>
            <person name="Bervoets S."/>
            <person name="Fahal A."/>
            <person name="van Leeuwen W."/>
            <person name="van Belkum A."/>
            <person name="van de Sande W.W."/>
        </authorList>
    </citation>
    <scope>NUCLEOTIDE SEQUENCE [LARGE SCALE GENOMIC DNA]</scope>
    <source>
        <strain evidence="7">mm55</strain>
    </source>
</reference>
<protein>
    <submittedName>
        <fullName evidence="6">Protein RTM1</fullName>
    </submittedName>
</protein>
<evidence type="ECO:0000256" key="2">
    <source>
        <dbReference type="ARBA" id="ARBA00022692"/>
    </source>
</evidence>
<dbReference type="PANTHER" id="PTHR31465:SF28">
    <property type="entry name" value="DOMAIN PROTEIN, PUTATIVE-RELATED"/>
    <property type="match status" value="1"/>
</dbReference>
<proteinExistence type="predicted"/>
<evidence type="ECO:0000256" key="4">
    <source>
        <dbReference type="ARBA" id="ARBA00023136"/>
    </source>
</evidence>
<feature type="transmembrane region" description="Helical" evidence="5">
    <location>
        <begin position="130"/>
        <end position="148"/>
    </location>
</feature>
<dbReference type="Proteomes" id="UP000078237">
    <property type="component" value="Unassembled WGS sequence"/>
</dbReference>
<feature type="transmembrane region" description="Helical" evidence="5">
    <location>
        <begin position="254"/>
        <end position="274"/>
    </location>
</feature>
<dbReference type="GO" id="GO:0016020">
    <property type="term" value="C:membrane"/>
    <property type="evidence" value="ECO:0007669"/>
    <property type="project" value="UniProtKB-SubCell"/>
</dbReference>
<organism evidence="6 7">
    <name type="scientific">Madurella mycetomatis</name>
    <dbReference type="NCBI Taxonomy" id="100816"/>
    <lineage>
        <taxon>Eukaryota</taxon>
        <taxon>Fungi</taxon>
        <taxon>Dikarya</taxon>
        <taxon>Ascomycota</taxon>
        <taxon>Pezizomycotina</taxon>
        <taxon>Sordariomycetes</taxon>
        <taxon>Sordariomycetidae</taxon>
        <taxon>Sordariales</taxon>
        <taxon>Sordariales incertae sedis</taxon>
        <taxon>Madurella</taxon>
    </lineage>
</organism>
<evidence type="ECO:0000256" key="5">
    <source>
        <dbReference type="SAM" id="Phobius"/>
    </source>
</evidence>
<evidence type="ECO:0000256" key="3">
    <source>
        <dbReference type="ARBA" id="ARBA00022989"/>
    </source>
</evidence>
<keyword evidence="7" id="KW-1185">Reference proteome</keyword>
<keyword evidence="2 5" id="KW-0812">Transmembrane</keyword>
<evidence type="ECO:0000313" key="6">
    <source>
        <dbReference type="EMBL" id="KXX83464.1"/>
    </source>
</evidence>